<dbReference type="NCBIfam" id="NF004283">
    <property type="entry name" value="PRK05692.1"/>
    <property type="match status" value="1"/>
</dbReference>
<accession>A0A9X0R165</accession>
<dbReference type="AlphaFoldDB" id="A0A9X0R165"/>
<dbReference type="InterPro" id="IPR000891">
    <property type="entry name" value="PYR_CT"/>
</dbReference>
<keyword evidence="3 5" id="KW-0456">Lyase</keyword>
<dbReference type="EMBL" id="JACOMF010000035">
    <property type="protein sequence ID" value="MBC4017826.1"/>
    <property type="molecule type" value="Genomic_DNA"/>
</dbReference>
<organism evidence="5 6">
    <name type="scientific">Siccirubricoccus deserti</name>
    <dbReference type="NCBI Taxonomy" id="2013562"/>
    <lineage>
        <taxon>Bacteria</taxon>
        <taxon>Pseudomonadati</taxon>
        <taxon>Pseudomonadota</taxon>
        <taxon>Alphaproteobacteria</taxon>
        <taxon>Acetobacterales</taxon>
        <taxon>Roseomonadaceae</taxon>
        <taxon>Siccirubricoccus</taxon>
    </lineage>
</organism>
<dbReference type="InterPro" id="IPR043594">
    <property type="entry name" value="HMGL"/>
</dbReference>
<dbReference type="PROSITE" id="PS50991">
    <property type="entry name" value="PYR_CT"/>
    <property type="match status" value="1"/>
</dbReference>
<gene>
    <name evidence="5" type="ORF">H7965_21210</name>
</gene>
<dbReference type="RefSeq" id="WP_186772584.1">
    <property type="nucleotide sequence ID" value="NZ_JACOMF010000035.1"/>
</dbReference>
<feature type="domain" description="Pyruvate carboxyltransferase" evidence="4">
    <location>
        <begin position="8"/>
        <end position="287"/>
    </location>
</feature>
<dbReference type="GO" id="GO:0004419">
    <property type="term" value="F:hydroxymethylglutaryl-CoA lyase activity"/>
    <property type="evidence" value="ECO:0007669"/>
    <property type="project" value="TreeGrafter"/>
</dbReference>
<reference evidence="5" key="1">
    <citation type="submission" date="2020-08" db="EMBL/GenBank/DDBJ databases">
        <authorList>
            <person name="Hu Y."/>
            <person name="Nguyen S.V."/>
            <person name="Li F."/>
            <person name="Fanning S."/>
        </authorList>
    </citation>
    <scope>NUCLEOTIDE SEQUENCE</scope>
    <source>
        <strain evidence="5">SYSU D8009</strain>
    </source>
</reference>
<proteinExistence type="inferred from homology"/>
<evidence type="ECO:0000313" key="6">
    <source>
        <dbReference type="Proteomes" id="UP000600101"/>
    </source>
</evidence>
<name>A0A9X0R165_9PROT</name>
<dbReference type="GO" id="GO:0046872">
    <property type="term" value="F:metal ion binding"/>
    <property type="evidence" value="ECO:0007669"/>
    <property type="project" value="UniProtKB-KW"/>
</dbReference>
<comment type="caution">
    <text evidence="5">The sequence shown here is derived from an EMBL/GenBank/DDBJ whole genome shotgun (WGS) entry which is preliminary data.</text>
</comment>
<dbReference type="PANTHER" id="PTHR42738">
    <property type="entry name" value="HYDROXYMETHYLGLUTARYL-COA LYASE"/>
    <property type="match status" value="1"/>
</dbReference>
<dbReference type="Pfam" id="PF00682">
    <property type="entry name" value="HMGL-like"/>
    <property type="match status" value="1"/>
</dbReference>
<evidence type="ECO:0000256" key="1">
    <source>
        <dbReference type="ARBA" id="ARBA00009405"/>
    </source>
</evidence>
<dbReference type="Proteomes" id="UP000600101">
    <property type="component" value="Unassembled WGS sequence"/>
</dbReference>
<evidence type="ECO:0000256" key="2">
    <source>
        <dbReference type="ARBA" id="ARBA00022723"/>
    </source>
</evidence>
<comment type="similarity">
    <text evidence="1">Belongs to the HMG-CoA lyase family.</text>
</comment>
<keyword evidence="6" id="KW-1185">Reference proteome</keyword>
<dbReference type="SUPFAM" id="SSF51569">
    <property type="entry name" value="Aldolase"/>
    <property type="match status" value="1"/>
</dbReference>
<protein>
    <submittedName>
        <fullName evidence="5">Hydroxymethylglutaryl-CoA lyase</fullName>
    </submittedName>
</protein>
<sequence>MADLPKSVDIFEEGPREGFQIEPGPIPAADKIALVEALAETGLRHIQICSFVNTRLVPGWADAEAVAAGFRPKDGVHYTALWFNENGLNRALAFRDRLTLGGSISLAASNAFSIKNLNRGHAENLEAMRKQTAVHRKNGIAVTRVGVMAAFGCNYQGDITPAQVVQTVADGLAVAAEAGETVTDVSLADTMGWATPIRIERGVGAVRERWPQLRIGLHLHDTRGLAVANAHAGLKLGVTKFDSTVGGLGGCPFAGQKGAAGNICTEELALLCEEMGIATGIDLDALIEVGRLAERIVGHQLPSELLRAGSLDAFRRKAA</sequence>
<dbReference type="Gene3D" id="3.20.20.70">
    <property type="entry name" value="Aldolase class I"/>
    <property type="match status" value="1"/>
</dbReference>
<dbReference type="GO" id="GO:0046951">
    <property type="term" value="P:ketone body biosynthetic process"/>
    <property type="evidence" value="ECO:0007669"/>
    <property type="project" value="TreeGrafter"/>
</dbReference>
<keyword evidence="2" id="KW-0479">Metal-binding</keyword>
<dbReference type="PANTHER" id="PTHR42738:SF7">
    <property type="entry name" value="HYDROXYMETHYLGLUTARYL-COA LYASE"/>
    <property type="match status" value="1"/>
</dbReference>
<evidence type="ECO:0000259" key="4">
    <source>
        <dbReference type="PROSITE" id="PS50991"/>
    </source>
</evidence>
<dbReference type="CDD" id="cd07938">
    <property type="entry name" value="DRE_TIM_HMGL"/>
    <property type="match status" value="1"/>
</dbReference>
<dbReference type="InterPro" id="IPR013785">
    <property type="entry name" value="Aldolase_TIM"/>
</dbReference>
<evidence type="ECO:0000313" key="5">
    <source>
        <dbReference type="EMBL" id="MBC4017826.1"/>
    </source>
</evidence>
<dbReference type="GO" id="GO:0006552">
    <property type="term" value="P:L-leucine catabolic process"/>
    <property type="evidence" value="ECO:0007669"/>
    <property type="project" value="TreeGrafter"/>
</dbReference>
<evidence type="ECO:0000256" key="3">
    <source>
        <dbReference type="ARBA" id="ARBA00023239"/>
    </source>
</evidence>